<dbReference type="EMBL" id="CP069033">
    <property type="protein sequence ID" value="QRD00734.1"/>
    <property type="molecule type" value="Genomic_DNA"/>
</dbReference>
<dbReference type="GO" id="GO:0008168">
    <property type="term" value="F:methyltransferase activity"/>
    <property type="evidence" value="ECO:0007669"/>
    <property type="project" value="UniProtKB-KW"/>
</dbReference>
<dbReference type="InterPro" id="IPR029063">
    <property type="entry name" value="SAM-dependent_MTases_sf"/>
</dbReference>
<keyword evidence="1" id="KW-0489">Methyltransferase</keyword>
<dbReference type="PANTHER" id="PTHR43464">
    <property type="entry name" value="METHYLTRANSFERASE"/>
    <property type="match status" value="1"/>
</dbReference>
<evidence type="ECO:0000256" key="2">
    <source>
        <dbReference type="ARBA" id="ARBA00022679"/>
    </source>
</evidence>
<dbReference type="GO" id="GO:0032259">
    <property type="term" value="P:methylation"/>
    <property type="evidence" value="ECO:0007669"/>
    <property type="project" value="UniProtKB-KW"/>
</dbReference>
<evidence type="ECO:0000313" key="6">
    <source>
        <dbReference type="Proteomes" id="UP000663193"/>
    </source>
</evidence>
<dbReference type="Gene3D" id="3.40.50.150">
    <property type="entry name" value="Vaccinia Virus protein VP39"/>
    <property type="match status" value="1"/>
</dbReference>
<dbReference type="KEGG" id="pno:SNOG_09274"/>
<gene>
    <name evidence="5" type="ORF">JI435_092740</name>
</gene>
<dbReference type="OMA" id="HCIWYFD"/>
<dbReference type="RefSeq" id="XP_001799572.1">
    <property type="nucleotide sequence ID" value="XM_001799520.1"/>
</dbReference>
<evidence type="ECO:0000256" key="3">
    <source>
        <dbReference type="ARBA" id="ARBA00022691"/>
    </source>
</evidence>
<proteinExistence type="predicted"/>
<dbReference type="Proteomes" id="UP000663193">
    <property type="component" value="Chromosome 11"/>
</dbReference>
<evidence type="ECO:0000313" key="5">
    <source>
        <dbReference type="EMBL" id="QRD00734.1"/>
    </source>
</evidence>
<dbReference type="SUPFAM" id="SSF53335">
    <property type="entry name" value="S-adenosyl-L-methionine-dependent methyltransferases"/>
    <property type="match status" value="1"/>
</dbReference>
<evidence type="ECO:0000256" key="1">
    <source>
        <dbReference type="ARBA" id="ARBA00022603"/>
    </source>
</evidence>
<dbReference type="InterPro" id="IPR041698">
    <property type="entry name" value="Methyltransf_25"/>
</dbReference>
<dbReference type="CDD" id="cd02440">
    <property type="entry name" value="AdoMet_MTases"/>
    <property type="match status" value="1"/>
</dbReference>
<dbReference type="OrthoDB" id="8300214at2759"/>
<organism evidence="5 6">
    <name type="scientific">Phaeosphaeria nodorum (strain SN15 / ATCC MYA-4574 / FGSC 10173)</name>
    <name type="common">Glume blotch fungus</name>
    <name type="synonym">Parastagonospora nodorum</name>
    <dbReference type="NCBI Taxonomy" id="321614"/>
    <lineage>
        <taxon>Eukaryota</taxon>
        <taxon>Fungi</taxon>
        <taxon>Dikarya</taxon>
        <taxon>Ascomycota</taxon>
        <taxon>Pezizomycotina</taxon>
        <taxon>Dothideomycetes</taxon>
        <taxon>Pleosporomycetidae</taxon>
        <taxon>Pleosporales</taxon>
        <taxon>Pleosporineae</taxon>
        <taxon>Phaeosphaeriaceae</taxon>
        <taxon>Parastagonospora</taxon>
    </lineage>
</organism>
<name>A0A7U2F8J9_PHANO</name>
<keyword evidence="6" id="KW-1185">Reference proteome</keyword>
<protein>
    <recommendedName>
        <fullName evidence="4">Methyltransferase domain-containing protein</fullName>
    </recommendedName>
</protein>
<dbReference type="VEuPathDB" id="FungiDB:JI435_092740"/>
<keyword evidence="3" id="KW-0949">S-adenosyl-L-methionine</keyword>
<reference evidence="6" key="1">
    <citation type="journal article" date="2021" name="BMC Genomics">
        <title>Chromosome-level genome assembly and manually-curated proteome of model necrotroph Parastagonospora nodorum Sn15 reveals a genome-wide trove of candidate effector homologs, and redundancy of virulence-related functions within an accessory chromosome.</title>
        <authorList>
            <person name="Bertazzoni S."/>
            <person name="Jones D.A.B."/>
            <person name="Phan H.T."/>
            <person name="Tan K.-C."/>
            <person name="Hane J.K."/>
        </authorList>
    </citation>
    <scope>NUCLEOTIDE SEQUENCE [LARGE SCALE GENOMIC DNA]</scope>
    <source>
        <strain evidence="6">SN15 / ATCC MYA-4574 / FGSC 10173)</strain>
    </source>
</reference>
<accession>A0A7U2F8J9</accession>
<feature type="domain" description="Methyltransferase" evidence="4">
    <location>
        <begin position="43"/>
        <end position="140"/>
    </location>
</feature>
<dbReference type="Pfam" id="PF13649">
    <property type="entry name" value="Methyltransf_25"/>
    <property type="match status" value="1"/>
</dbReference>
<evidence type="ECO:0000259" key="4">
    <source>
        <dbReference type="Pfam" id="PF13649"/>
    </source>
</evidence>
<dbReference type="PANTHER" id="PTHR43464:SF19">
    <property type="entry name" value="UBIQUINONE BIOSYNTHESIS O-METHYLTRANSFERASE, MITOCHONDRIAL"/>
    <property type="match status" value="1"/>
</dbReference>
<keyword evidence="2" id="KW-0808">Transferase</keyword>
<sequence>MTDSMVSPSNAATLAKRYGLLEHQTEHRLKILRSFDIPPTGKILEIGCGQGDMTAVLASTLLDGQVDAIDPAPLDYGSPETLGQAQARLSSLDIGTRIAFHQSNPVSWLERKEQGAYDAAILCHCLWYFASIDEVRRVLEAARGKAKRLCTAEWALQAAGMEGQTHVLTALARGTCESHIPDSTQNIRTPLHSAQIKRVAEEAGWTLVREETWAPGPELEDAKWEVGMILRDDGRKFLERARGNIEEERVHVLLESMLHAVKNAKTKEEEESRGLSCMDVWTGVFE</sequence>
<dbReference type="AlphaFoldDB" id="A0A7U2F8J9"/>